<dbReference type="Pfam" id="PF03853">
    <property type="entry name" value="YjeF_N"/>
    <property type="match status" value="1"/>
</dbReference>
<dbReference type="GO" id="GO:0052856">
    <property type="term" value="F:NAD(P)HX epimerase activity"/>
    <property type="evidence" value="ECO:0007669"/>
    <property type="project" value="UniProtKB-UniRule"/>
</dbReference>
<name>A0A5C5ZJ72_9BACT</name>
<feature type="binding site" evidence="1">
    <location>
        <position position="182"/>
    </location>
    <ligand>
        <name>(6S)-NADPHX</name>
        <dbReference type="ChEBI" id="CHEBI:64076"/>
    </ligand>
</feature>
<dbReference type="HAMAP" id="MF_01966">
    <property type="entry name" value="NADHX_epimerase"/>
    <property type="match status" value="1"/>
</dbReference>
<dbReference type="Proteomes" id="UP000315440">
    <property type="component" value="Unassembled WGS sequence"/>
</dbReference>
<dbReference type="EC" id="5.1.99.6" evidence="1"/>
<accession>A0A5C5ZJ72</accession>
<feature type="binding site" evidence="1">
    <location>
        <position position="149"/>
    </location>
    <ligand>
        <name>K(+)</name>
        <dbReference type="ChEBI" id="CHEBI:29103"/>
    </ligand>
</feature>
<protein>
    <recommendedName>
        <fullName evidence="1">NAD(P)H-hydrate epimerase</fullName>
        <ecNumber evidence="1">5.1.99.6</ecNumber>
    </recommendedName>
    <alternativeName>
        <fullName evidence="1">NAD(P)HX epimerase</fullName>
    </alternativeName>
</protein>
<dbReference type="InterPro" id="IPR036652">
    <property type="entry name" value="YjeF_N_dom_sf"/>
</dbReference>
<feature type="binding site" evidence="1">
    <location>
        <position position="77"/>
    </location>
    <ligand>
        <name>K(+)</name>
        <dbReference type="ChEBI" id="CHEBI:29103"/>
    </ligand>
</feature>
<keyword evidence="4" id="KW-1185">Reference proteome</keyword>
<dbReference type="GO" id="GO:0000932">
    <property type="term" value="C:P-body"/>
    <property type="evidence" value="ECO:0007669"/>
    <property type="project" value="TreeGrafter"/>
</dbReference>
<dbReference type="RefSeq" id="WP_146401497.1">
    <property type="nucleotide sequence ID" value="NZ_SJPQ01000003.1"/>
</dbReference>
<comment type="catalytic activity">
    <reaction evidence="1">
        <text>(6R)-NADPHX = (6S)-NADPHX</text>
        <dbReference type="Rhea" id="RHEA:32227"/>
        <dbReference type="ChEBI" id="CHEBI:64076"/>
        <dbReference type="ChEBI" id="CHEBI:64077"/>
        <dbReference type="EC" id="5.1.99.6"/>
    </reaction>
</comment>
<comment type="cofactor">
    <cofactor evidence="1">
        <name>K(+)</name>
        <dbReference type="ChEBI" id="CHEBI:29103"/>
    </cofactor>
    <text evidence="1">Binds 1 potassium ion per subunit.</text>
</comment>
<sequence>MDGPPFKADAPASRSLSREAARAFDRHAIDVIGLPGVVLMENAGRGCADVLFQQLSASDARAPSVGGVTILCGAGNNGGDGFVIARRLRVLGVTCRVLLLASPEKISGDARINFDAWLRLGGEVVDLSAEGAVLEKLAYELQGAAWIVDAMLGTGAQGEPREPYAAAIRLANAAKAKRMAIDLPSGLDCDTGEPSGECFRADVTCTMVAPKLGFENPAAAEFLGEVVAVDIGAPYGGGERPEVGVRE</sequence>
<evidence type="ECO:0000313" key="4">
    <source>
        <dbReference type="Proteomes" id="UP000315440"/>
    </source>
</evidence>
<keyword evidence="1" id="KW-0520">NAD</keyword>
<feature type="binding site" evidence="1">
    <location>
        <position position="164"/>
    </location>
    <ligand>
        <name>(6S)-NADPHX</name>
        <dbReference type="ChEBI" id="CHEBI:64076"/>
    </ligand>
</feature>
<gene>
    <name evidence="3" type="primary">nnr_2</name>
    <name evidence="1" type="synonym">nnrE</name>
    <name evidence="3" type="ORF">Mal64_29380</name>
</gene>
<dbReference type="InterPro" id="IPR004443">
    <property type="entry name" value="YjeF_N_dom"/>
</dbReference>
<feature type="binding site" evidence="1">
    <location>
        <begin position="76"/>
        <end position="80"/>
    </location>
    <ligand>
        <name>(6S)-NADPHX</name>
        <dbReference type="ChEBI" id="CHEBI:64076"/>
    </ligand>
</feature>
<keyword evidence="1" id="KW-0630">Potassium</keyword>
<keyword evidence="1" id="KW-0521">NADP</keyword>
<reference evidence="3 4" key="1">
    <citation type="submission" date="2019-02" db="EMBL/GenBank/DDBJ databases">
        <title>Deep-cultivation of Planctomycetes and their phenomic and genomic characterization uncovers novel biology.</title>
        <authorList>
            <person name="Wiegand S."/>
            <person name="Jogler M."/>
            <person name="Boedeker C."/>
            <person name="Pinto D."/>
            <person name="Vollmers J."/>
            <person name="Rivas-Marin E."/>
            <person name="Kohn T."/>
            <person name="Peeters S.H."/>
            <person name="Heuer A."/>
            <person name="Rast P."/>
            <person name="Oberbeckmann S."/>
            <person name="Bunk B."/>
            <person name="Jeske O."/>
            <person name="Meyerdierks A."/>
            <person name="Storesund J.E."/>
            <person name="Kallscheuer N."/>
            <person name="Luecker S."/>
            <person name="Lage O.M."/>
            <person name="Pohl T."/>
            <person name="Merkel B.J."/>
            <person name="Hornburger P."/>
            <person name="Mueller R.-W."/>
            <person name="Bruemmer F."/>
            <person name="Labrenz M."/>
            <person name="Spormann A.M."/>
            <person name="Op Den Camp H."/>
            <person name="Overmann J."/>
            <person name="Amann R."/>
            <person name="Jetten M.S.M."/>
            <person name="Mascher T."/>
            <person name="Medema M.H."/>
            <person name="Devos D.P."/>
            <person name="Kaster A.-K."/>
            <person name="Ovreas L."/>
            <person name="Rohde M."/>
            <person name="Galperin M.Y."/>
            <person name="Jogler C."/>
        </authorList>
    </citation>
    <scope>NUCLEOTIDE SEQUENCE [LARGE SCALE GENOMIC DNA]</scope>
    <source>
        <strain evidence="3 4">Mal64</strain>
    </source>
</reference>
<keyword evidence="1" id="KW-0547">Nucleotide-binding</keyword>
<dbReference type="GO" id="GO:0033962">
    <property type="term" value="P:P-body assembly"/>
    <property type="evidence" value="ECO:0007669"/>
    <property type="project" value="TreeGrafter"/>
</dbReference>
<dbReference type="GO" id="GO:0003729">
    <property type="term" value="F:mRNA binding"/>
    <property type="evidence" value="ECO:0007669"/>
    <property type="project" value="TreeGrafter"/>
</dbReference>
<dbReference type="GO" id="GO:0031087">
    <property type="term" value="P:deadenylation-independent decapping of nuclear-transcribed mRNA"/>
    <property type="evidence" value="ECO:0007669"/>
    <property type="project" value="TreeGrafter"/>
</dbReference>
<feature type="domain" description="YjeF N-terminal" evidence="2">
    <location>
        <begin position="21"/>
        <end position="239"/>
    </location>
</feature>
<feature type="binding site" evidence="1">
    <location>
        <begin position="153"/>
        <end position="159"/>
    </location>
    <ligand>
        <name>(6S)-NADPHX</name>
        <dbReference type="ChEBI" id="CHEBI:64076"/>
    </ligand>
</feature>
<dbReference type="PROSITE" id="PS51385">
    <property type="entry name" value="YJEF_N"/>
    <property type="match status" value="1"/>
</dbReference>
<evidence type="ECO:0000259" key="2">
    <source>
        <dbReference type="PROSITE" id="PS51385"/>
    </source>
</evidence>
<keyword evidence="1" id="KW-0413">Isomerase</keyword>
<keyword evidence="1" id="KW-0479">Metal-binding</keyword>
<organism evidence="3 4">
    <name type="scientific">Pseudobythopirellula maris</name>
    <dbReference type="NCBI Taxonomy" id="2527991"/>
    <lineage>
        <taxon>Bacteria</taxon>
        <taxon>Pseudomonadati</taxon>
        <taxon>Planctomycetota</taxon>
        <taxon>Planctomycetia</taxon>
        <taxon>Pirellulales</taxon>
        <taxon>Lacipirellulaceae</taxon>
        <taxon>Pseudobythopirellula</taxon>
    </lineage>
</organism>
<comment type="similarity">
    <text evidence="1">Belongs to the NnrE/AIBP family.</text>
</comment>
<comment type="catalytic activity">
    <reaction evidence="1">
        <text>(6R)-NADHX = (6S)-NADHX</text>
        <dbReference type="Rhea" id="RHEA:32215"/>
        <dbReference type="ChEBI" id="CHEBI:64074"/>
        <dbReference type="ChEBI" id="CHEBI:64075"/>
        <dbReference type="EC" id="5.1.99.6"/>
    </reaction>
</comment>
<dbReference type="PANTHER" id="PTHR13612:SF0">
    <property type="entry name" value="ENHANCER OF MRNA-DECAPPING PROTEIN 3"/>
    <property type="match status" value="1"/>
</dbReference>
<comment type="function">
    <text evidence="1">Catalyzes the epimerization of the S- and R-forms of NAD(P)HX, a damaged form of NAD(P)H that is a result of enzymatic or heat-dependent hydration. This is a prerequisite for the S-specific NAD(P)H-hydrate dehydratase to allow the repair of both epimers of NAD(P)HX.</text>
</comment>
<dbReference type="GO" id="GO:0046872">
    <property type="term" value="F:metal ion binding"/>
    <property type="evidence" value="ECO:0007669"/>
    <property type="project" value="UniProtKB-KW"/>
</dbReference>
<dbReference type="Gene3D" id="3.40.50.10260">
    <property type="entry name" value="YjeF N-terminal domain"/>
    <property type="match status" value="1"/>
</dbReference>
<dbReference type="GO" id="GO:0000166">
    <property type="term" value="F:nucleotide binding"/>
    <property type="evidence" value="ECO:0007669"/>
    <property type="project" value="UniProtKB-KW"/>
</dbReference>
<dbReference type="PANTHER" id="PTHR13612">
    <property type="entry name" value="ENHANCER OF MRNA-DECAPPING PROTEIN 3"/>
    <property type="match status" value="1"/>
</dbReference>
<dbReference type="NCBIfam" id="TIGR00197">
    <property type="entry name" value="yjeF_nterm"/>
    <property type="match status" value="1"/>
</dbReference>
<evidence type="ECO:0000256" key="1">
    <source>
        <dbReference type="HAMAP-Rule" id="MF_01966"/>
    </source>
</evidence>
<comment type="caution">
    <text evidence="3">The sequence shown here is derived from an EMBL/GenBank/DDBJ whole genome shotgun (WGS) entry which is preliminary data.</text>
</comment>
<dbReference type="EMBL" id="SJPQ01000003">
    <property type="protein sequence ID" value="TWT87399.1"/>
    <property type="molecule type" value="Genomic_DNA"/>
</dbReference>
<proteinExistence type="inferred from homology"/>
<feature type="binding site" evidence="1">
    <location>
        <position position="185"/>
    </location>
    <ligand>
        <name>K(+)</name>
        <dbReference type="ChEBI" id="CHEBI:29103"/>
    </ligand>
</feature>
<dbReference type="OrthoDB" id="9806925at2"/>
<dbReference type="AlphaFoldDB" id="A0A5C5ZJ72"/>
<evidence type="ECO:0000313" key="3">
    <source>
        <dbReference type="EMBL" id="TWT87399.1"/>
    </source>
</evidence>
<dbReference type="SUPFAM" id="SSF64153">
    <property type="entry name" value="YjeF N-terminal domain-like"/>
    <property type="match status" value="1"/>
</dbReference>